<keyword evidence="2" id="KW-1185">Reference proteome</keyword>
<accession>A0ACB9D5G0</accession>
<organism evidence="1 2">
    <name type="scientific">Smallanthus sonchifolius</name>
    <dbReference type="NCBI Taxonomy" id="185202"/>
    <lineage>
        <taxon>Eukaryota</taxon>
        <taxon>Viridiplantae</taxon>
        <taxon>Streptophyta</taxon>
        <taxon>Embryophyta</taxon>
        <taxon>Tracheophyta</taxon>
        <taxon>Spermatophyta</taxon>
        <taxon>Magnoliopsida</taxon>
        <taxon>eudicotyledons</taxon>
        <taxon>Gunneridae</taxon>
        <taxon>Pentapetalae</taxon>
        <taxon>asterids</taxon>
        <taxon>campanulids</taxon>
        <taxon>Asterales</taxon>
        <taxon>Asteraceae</taxon>
        <taxon>Asteroideae</taxon>
        <taxon>Heliantheae alliance</taxon>
        <taxon>Millerieae</taxon>
        <taxon>Smallanthus</taxon>
    </lineage>
</organism>
<evidence type="ECO:0000313" key="2">
    <source>
        <dbReference type="Proteomes" id="UP001056120"/>
    </source>
</evidence>
<protein>
    <submittedName>
        <fullName evidence="1">Uncharacterized protein</fullName>
    </submittedName>
</protein>
<dbReference type="EMBL" id="CM042037">
    <property type="protein sequence ID" value="KAI3741834.1"/>
    <property type="molecule type" value="Genomic_DNA"/>
</dbReference>
<evidence type="ECO:0000313" key="1">
    <source>
        <dbReference type="EMBL" id="KAI3741834.1"/>
    </source>
</evidence>
<dbReference type="Proteomes" id="UP001056120">
    <property type="component" value="Linkage Group LG20"/>
</dbReference>
<name>A0ACB9D5G0_9ASTR</name>
<comment type="caution">
    <text evidence="1">The sequence shown here is derived from an EMBL/GenBank/DDBJ whole genome shotgun (WGS) entry which is preliminary data.</text>
</comment>
<gene>
    <name evidence="1" type="ORF">L1987_59512</name>
</gene>
<reference evidence="2" key="1">
    <citation type="journal article" date="2022" name="Mol. Ecol. Resour.">
        <title>The genomes of chicory, endive, great burdock and yacon provide insights into Asteraceae palaeo-polyploidization history and plant inulin production.</title>
        <authorList>
            <person name="Fan W."/>
            <person name="Wang S."/>
            <person name="Wang H."/>
            <person name="Wang A."/>
            <person name="Jiang F."/>
            <person name="Liu H."/>
            <person name="Zhao H."/>
            <person name="Xu D."/>
            <person name="Zhang Y."/>
        </authorList>
    </citation>
    <scope>NUCLEOTIDE SEQUENCE [LARGE SCALE GENOMIC DNA]</scope>
    <source>
        <strain evidence="2">cv. Yunnan</strain>
    </source>
</reference>
<sequence>MANCLEQGSLSSATVSTNMNNQSSRSHTIFTITVEQIRKVNFGNNLNESMSDEYLCAKLHLVDLDGPERVKRTDSDGMRFKEGVHINKGLLLEMSLVSLVMKRDGNKMLMFHIVIVNLLANRSDHRVTAGPFQANKTAGLIRPIRINQIAHSN</sequence>
<proteinExistence type="predicted"/>
<reference evidence="1 2" key="2">
    <citation type="journal article" date="2022" name="Mol. Ecol. Resour.">
        <title>The genomes of chicory, endive, great burdock and yacon provide insights into Asteraceae paleo-polyploidization history and plant inulin production.</title>
        <authorList>
            <person name="Fan W."/>
            <person name="Wang S."/>
            <person name="Wang H."/>
            <person name="Wang A."/>
            <person name="Jiang F."/>
            <person name="Liu H."/>
            <person name="Zhao H."/>
            <person name="Xu D."/>
            <person name="Zhang Y."/>
        </authorList>
    </citation>
    <scope>NUCLEOTIDE SEQUENCE [LARGE SCALE GENOMIC DNA]</scope>
    <source>
        <strain evidence="2">cv. Yunnan</strain>
        <tissue evidence="1">Leaves</tissue>
    </source>
</reference>